<dbReference type="Proteomes" id="UP000749293">
    <property type="component" value="Unassembled WGS sequence"/>
</dbReference>
<dbReference type="GeneID" id="55970856"/>
<gene>
    <name evidence="8" type="ORF">GMORB2_4628</name>
</gene>
<feature type="region of interest" description="Disordered" evidence="5">
    <location>
        <begin position="277"/>
        <end position="303"/>
    </location>
</feature>
<dbReference type="OrthoDB" id="444255at2759"/>
<feature type="signal peptide" evidence="6">
    <location>
        <begin position="1"/>
        <end position="18"/>
    </location>
</feature>
<dbReference type="PANTHER" id="PTHR15407:SF28">
    <property type="entry name" value="RIBITOL-5-PHOSPHATE TRANSFERASE FKTN"/>
    <property type="match status" value="1"/>
</dbReference>
<evidence type="ECO:0000313" key="8">
    <source>
        <dbReference type="EMBL" id="KAF4119498.1"/>
    </source>
</evidence>
<name>A0A9P4YM40_9HYPO</name>
<protein>
    <submittedName>
        <fullName evidence="8">LicD family</fullName>
    </submittedName>
</protein>
<evidence type="ECO:0000256" key="3">
    <source>
        <dbReference type="ARBA" id="ARBA00022989"/>
    </source>
</evidence>
<proteinExistence type="predicted"/>
<keyword evidence="9" id="KW-1185">Reference proteome</keyword>
<keyword evidence="2" id="KW-0812">Transmembrane</keyword>
<evidence type="ECO:0000259" key="7">
    <source>
        <dbReference type="Pfam" id="PF04991"/>
    </source>
</evidence>
<evidence type="ECO:0000313" key="9">
    <source>
        <dbReference type="Proteomes" id="UP000749293"/>
    </source>
</evidence>
<feature type="domain" description="LicD/FKTN/FKRP nucleotidyltransferase" evidence="7">
    <location>
        <begin position="88"/>
        <end position="200"/>
    </location>
</feature>
<feature type="chain" id="PRO_5040178893" evidence="6">
    <location>
        <begin position="19"/>
        <end position="303"/>
    </location>
</feature>
<dbReference type="RefSeq" id="XP_035318150.1">
    <property type="nucleotide sequence ID" value="XM_035466602.1"/>
</dbReference>
<dbReference type="PANTHER" id="PTHR15407">
    <property type="entry name" value="FUKUTIN-RELATED"/>
    <property type="match status" value="1"/>
</dbReference>
<keyword evidence="3" id="KW-1133">Transmembrane helix</keyword>
<evidence type="ECO:0000256" key="1">
    <source>
        <dbReference type="ARBA" id="ARBA00004167"/>
    </source>
</evidence>
<reference evidence="8" key="1">
    <citation type="submission" date="2020-03" db="EMBL/GenBank/DDBJ databases">
        <title>Site-based positive gene gene selection in Geosmithia morbida across the United States reveals a broad range of putative effectors and factors for local host and environmental adapation.</title>
        <authorList>
            <person name="Onufrak A."/>
            <person name="Murdoch R.W."/>
            <person name="Gazis R."/>
            <person name="Huff M."/>
            <person name="Staton M."/>
            <person name="Klingeman W."/>
            <person name="Hadziabdic D."/>
        </authorList>
    </citation>
    <scope>NUCLEOTIDE SEQUENCE</scope>
    <source>
        <strain evidence="8">1262</strain>
    </source>
</reference>
<dbReference type="Pfam" id="PF04991">
    <property type="entry name" value="LicD"/>
    <property type="match status" value="1"/>
</dbReference>
<organism evidence="8 9">
    <name type="scientific">Geosmithia morbida</name>
    <dbReference type="NCBI Taxonomy" id="1094350"/>
    <lineage>
        <taxon>Eukaryota</taxon>
        <taxon>Fungi</taxon>
        <taxon>Dikarya</taxon>
        <taxon>Ascomycota</taxon>
        <taxon>Pezizomycotina</taxon>
        <taxon>Sordariomycetes</taxon>
        <taxon>Hypocreomycetidae</taxon>
        <taxon>Hypocreales</taxon>
        <taxon>Bionectriaceae</taxon>
        <taxon>Geosmithia</taxon>
    </lineage>
</organism>
<dbReference type="InterPro" id="IPR007074">
    <property type="entry name" value="LicD/FKTN/FKRP_NTP_transf"/>
</dbReference>
<evidence type="ECO:0000256" key="4">
    <source>
        <dbReference type="ARBA" id="ARBA00023136"/>
    </source>
</evidence>
<dbReference type="GO" id="GO:0016020">
    <property type="term" value="C:membrane"/>
    <property type="evidence" value="ECO:0007669"/>
    <property type="project" value="UniProtKB-SubCell"/>
</dbReference>
<dbReference type="GO" id="GO:0009100">
    <property type="term" value="P:glycoprotein metabolic process"/>
    <property type="evidence" value="ECO:0007669"/>
    <property type="project" value="UniProtKB-ARBA"/>
</dbReference>
<comment type="subcellular location">
    <subcellularLocation>
        <location evidence="1">Membrane</location>
        <topology evidence="1">Single-pass membrane protein</topology>
    </subcellularLocation>
</comment>
<dbReference type="InterPro" id="IPR009644">
    <property type="entry name" value="FKTN/MNN4/W02B3.4-1"/>
</dbReference>
<dbReference type="EMBL" id="JAANYQ010000023">
    <property type="protein sequence ID" value="KAF4119498.1"/>
    <property type="molecule type" value="Genomic_DNA"/>
</dbReference>
<comment type="caution">
    <text evidence="8">The sequence shown here is derived from an EMBL/GenBank/DDBJ whole genome shotgun (WGS) entry which is preliminary data.</text>
</comment>
<evidence type="ECO:0000256" key="2">
    <source>
        <dbReference type="ARBA" id="ARBA00022692"/>
    </source>
</evidence>
<evidence type="ECO:0000256" key="5">
    <source>
        <dbReference type="SAM" id="MobiDB-lite"/>
    </source>
</evidence>
<keyword evidence="6" id="KW-0732">Signal</keyword>
<evidence type="ECO:0000256" key="6">
    <source>
        <dbReference type="SAM" id="SignalP"/>
    </source>
</evidence>
<keyword evidence="4" id="KW-0472">Membrane</keyword>
<sequence length="303" mass="34659">MLLLRLATVLGLAATVSATTTRPGDGHGTTTNIQTRETKAKTPKYFREPGGSLALSHYDARYYQSEVPYSEHREVLRGLVQSYLTTFRQYGIETWLAHGTLLGWWWNGQVMPWDYDLDMQVSNHTLTWLGDNLNGTEHAYNVTLSAAVAGAPTVETRSYLLDVNPHHSEVKKGDGRNIIDARWIDTSNGMFIDITAVRERHEDRPGLWSCKNNHRYDSTDLWPMRLSLFEGVKANVPYNFQRILSDEYEEKGLVAEQWEGHRWDARIKDWVKMSSSEEKEAKAKAQQHKLADMEAQNSKQDNS</sequence>
<dbReference type="AlphaFoldDB" id="A0A9P4YM40"/>
<accession>A0A9P4YM40</accession>